<proteinExistence type="predicted"/>
<sequence>MIKTCKLSLPPFHPLENRVGWPSFELLL</sequence>
<dbReference type="Proteomes" id="UP000006352">
    <property type="component" value="Unassembled WGS sequence"/>
</dbReference>
<dbReference type="EMBL" id="HE797219">
    <property type="protein sequence ID" value="CCM05986.1"/>
    <property type="molecule type" value="Genomic_DNA"/>
</dbReference>
<protein>
    <submittedName>
        <fullName evidence="1">Uncharacterized protein</fullName>
    </submittedName>
</protein>
<reference evidence="1 2" key="1">
    <citation type="journal article" date="2012" name="Appl. Environ. Microbiol.">
        <title>Short-read sequencing for genomic analysis of the brown rot fungus Fibroporia radiculosa.</title>
        <authorList>
            <person name="Tang J.D."/>
            <person name="Perkins A.D."/>
            <person name="Sonstegard T.S."/>
            <person name="Schroeder S.G."/>
            <person name="Burgess S.C."/>
            <person name="Diehl S.V."/>
        </authorList>
    </citation>
    <scope>NUCLEOTIDE SEQUENCE [LARGE SCALE GENOMIC DNA]</scope>
    <source>
        <strain evidence="1 2">TFFH 294</strain>
    </source>
</reference>
<evidence type="ECO:0000313" key="2">
    <source>
        <dbReference type="Proteomes" id="UP000006352"/>
    </source>
</evidence>
<evidence type="ECO:0000313" key="1">
    <source>
        <dbReference type="EMBL" id="CCM05986.1"/>
    </source>
</evidence>
<accession>J4IC88</accession>
<dbReference type="HOGENOM" id="CLU_3413109_0_0_1"/>
<dbReference type="AlphaFoldDB" id="J4IC88"/>
<name>J4IC88_9APHY</name>
<organism evidence="1 2">
    <name type="scientific">Fibroporia radiculosa</name>
    <dbReference type="NCBI Taxonomy" id="599839"/>
    <lineage>
        <taxon>Eukaryota</taxon>
        <taxon>Fungi</taxon>
        <taxon>Dikarya</taxon>
        <taxon>Basidiomycota</taxon>
        <taxon>Agaricomycotina</taxon>
        <taxon>Agaricomycetes</taxon>
        <taxon>Polyporales</taxon>
        <taxon>Fibroporiaceae</taxon>
        <taxon>Fibroporia</taxon>
    </lineage>
</organism>
<keyword evidence="2" id="KW-1185">Reference proteome</keyword>
<dbReference type="InParanoid" id="J4IC88"/>
<gene>
    <name evidence="1" type="ORF">FIBRA_08227</name>
</gene>